<feature type="binding site" evidence="8">
    <location>
        <position position="78"/>
    </location>
    <ligand>
        <name>Zn(2+)</name>
        <dbReference type="ChEBI" id="CHEBI:29105"/>
        <note>catalytic</note>
    </ligand>
</feature>
<accession>A0A0N5AWZ9</accession>
<feature type="transmembrane region" description="Helical" evidence="9">
    <location>
        <begin position="206"/>
        <end position="229"/>
    </location>
</feature>
<evidence type="ECO:0000256" key="7">
    <source>
        <dbReference type="PIRSR" id="PIRSR608901-1"/>
    </source>
</evidence>
<evidence type="ECO:0000256" key="5">
    <source>
        <dbReference type="ARBA" id="ARBA00022989"/>
    </source>
</evidence>
<feature type="transmembrane region" description="Helical" evidence="9">
    <location>
        <begin position="91"/>
        <end position="108"/>
    </location>
</feature>
<feature type="transmembrane region" description="Helical" evidence="9">
    <location>
        <begin position="176"/>
        <end position="200"/>
    </location>
</feature>
<dbReference type="PANTHER" id="PTHR46139:SF3">
    <property type="entry name" value="ALKALINE CERAMIDASE"/>
    <property type="match status" value="1"/>
</dbReference>
<organism evidence="10 11">
    <name type="scientific">Syphacia muris</name>
    <dbReference type="NCBI Taxonomy" id="451379"/>
    <lineage>
        <taxon>Eukaryota</taxon>
        <taxon>Metazoa</taxon>
        <taxon>Ecdysozoa</taxon>
        <taxon>Nematoda</taxon>
        <taxon>Chromadorea</taxon>
        <taxon>Rhabditida</taxon>
        <taxon>Spirurina</taxon>
        <taxon>Oxyuridomorpha</taxon>
        <taxon>Oxyuroidea</taxon>
        <taxon>Oxyuridae</taxon>
        <taxon>Syphacia</taxon>
    </lineage>
</organism>
<evidence type="ECO:0000313" key="11">
    <source>
        <dbReference type="WBParaSite" id="SMUV_0000946601-mRNA-1"/>
    </source>
</evidence>
<keyword evidence="8" id="KW-0862">Zinc</keyword>
<protein>
    <recommendedName>
        <fullName evidence="9">Alkaline ceramidase</fullName>
        <ecNumber evidence="9">3.5.1.-</ecNumber>
    </recommendedName>
</protein>
<evidence type="ECO:0000313" key="10">
    <source>
        <dbReference type="Proteomes" id="UP000046393"/>
    </source>
</evidence>
<feature type="transmembrane region" description="Helical" evidence="9">
    <location>
        <begin position="29"/>
        <end position="49"/>
    </location>
</feature>
<evidence type="ECO:0000256" key="2">
    <source>
        <dbReference type="ARBA" id="ARBA00009780"/>
    </source>
</evidence>
<keyword evidence="7" id="KW-0106">Calcium</keyword>
<reference evidence="11" key="1">
    <citation type="submission" date="2017-02" db="UniProtKB">
        <authorList>
            <consortium name="WormBaseParasite"/>
        </authorList>
    </citation>
    <scope>IDENTIFICATION</scope>
</reference>
<dbReference type="GO" id="GO:0016020">
    <property type="term" value="C:membrane"/>
    <property type="evidence" value="ECO:0007669"/>
    <property type="project" value="UniProtKB-SubCell"/>
</dbReference>
<keyword evidence="9" id="KW-0443">Lipid metabolism</keyword>
<evidence type="ECO:0000256" key="4">
    <source>
        <dbReference type="ARBA" id="ARBA00022801"/>
    </source>
</evidence>
<sequence length="265" mass="30944">MQRWFEYESGHAWCESAYKYQRLPFVAEFANSVTNLPIIILPMLNVWMIKRYIDTVNWVIVLPHLLLTFNGIASTYYHATLSLFGQLVDELSLLWLLNIGLFAYLPTMKWYPQKYKSHVSSIRFGIVVVTTMISGLCFIKPSLNALALMSYSIPGIIIIYIEGVQSELEFCRRSPATIFLFWIAASICWFADRLFCYVWLYFGIPYLHAVFHLLSSVAAYRVFVMFSLLEIYRQSLNHNYKVKIAYFPRSTTFGLPYISLRVRHS</sequence>
<comment type="function">
    <text evidence="9">Hydrolyzes the sphingolipid ceramide into sphingosine and free fatty acid.</text>
</comment>
<feature type="binding site" evidence="7">
    <location>
        <position position="15"/>
    </location>
    <ligand>
        <name>Ca(2+)</name>
        <dbReference type="ChEBI" id="CHEBI:29108"/>
    </ligand>
</feature>
<keyword evidence="4 9" id="KW-0378">Hydrolase</keyword>
<dbReference type="EC" id="3.5.1.-" evidence="9"/>
<comment type="subcellular location">
    <subcellularLocation>
        <location evidence="1">Membrane</location>
        <topology evidence="1">Multi-pass membrane protein</topology>
    </subcellularLocation>
</comment>
<dbReference type="WBParaSite" id="SMUV_0000946601-mRNA-1">
    <property type="protein sequence ID" value="SMUV_0000946601-mRNA-1"/>
    <property type="gene ID" value="SMUV_0000946601"/>
</dbReference>
<comment type="similarity">
    <text evidence="2 9">Belongs to the alkaline ceramidase family.</text>
</comment>
<dbReference type="Pfam" id="PF05875">
    <property type="entry name" value="Ceramidase"/>
    <property type="match status" value="1"/>
</dbReference>
<evidence type="ECO:0000256" key="1">
    <source>
        <dbReference type="ARBA" id="ARBA00004141"/>
    </source>
</evidence>
<evidence type="ECO:0000256" key="6">
    <source>
        <dbReference type="ARBA" id="ARBA00023136"/>
    </source>
</evidence>
<feature type="transmembrane region" description="Helical" evidence="9">
    <location>
        <begin position="120"/>
        <end position="139"/>
    </location>
</feature>
<keyword evidence="5 9" id="KW-1133">Transmembrane helix</keyword>
<proteinExistence type="inferred from homology"/>
<feature type="transmembrane region" description="Helical" evidence="9">
    <location>
        <begin position="56"/>
        <end position="79"/>
    </location>
</feature>
<evidence type="ECO:0000256" key="8">
    <source>
        <dbReference type="PIRSR" id="PIRSR608901-2"/>
    </source>
</evidence>
<evidence type="ECO:0000256" key="3">
    <source>
        <dbReference type="ARBA" id="ARBA00022692"/>
    </source>
</evidence>
<name>A0A0N5AWZ9_9BILA</name>
<dbReference type="InterPro" id="IPR008901">
    <property type="entry name" value="ACER"/>
</dbReference>
<keyword evidence="10" id="KW-1185">Reference proteome</keyword>
<feature type="transmembrane region" description="Helical" evidence="9">
    <location>
        <begin position="145"/>
        <end position="164"/>
    </location>
</feature>
<feature type="binding site" evidence="8">
    <location>
        <position position="212"/>
    </location>
    <ligand>
        <name>Zn(2+)</name>
        <dbReference type="ChEBI" id="CHEBI:29105"/>
        <note>catalytic</note>
    </ligand>
</feature>
<dbReference type="GO" id="GO:0046872">
    <property type="term" value="F:metal ion binding"/>
    <property type="evidence" value="ECO:0007669"/>
    <property type="project" value="UniProtKB-KW"/>
</dbReference>
<feature type="binding site" evidence="8">
    <location>
        <position position="208"/>
    </location>
    <ligand>
        <name>Zn(2+)</name>
        <dbReference type="ChEBI" id="CHEBI:29105"/>
        <note>catalytic</note>
    </ligand>
</feature>
<dbReference type="Proteomes" id="UP000046393">
    <property type="component" value="Unplaced"/>
</dbReference>
<keyword evidence="6 9" id="KW-0472">Membrane</keyword>
<feature type="binding site" evidence="7">
    <location>
        <position position="28"/>
    </location>
    <ligand>
        <name>Ca(2+)</name>
        <dbReference type="ChEBI" id="CHEBI:29108"/>
    </ligand>
</feature>
<dbReference type="GO" id="GO:0016811">
    <property type="term" value="F:hydrolase activity, acting on carbon-nitrogen (but not peptide) bonds, in linear amides"/>
    <property type="evidence" value="ECO:0007669"/>
    <property type="project" value="InterPro"/>
</dbReference>
<feature type="binding site" evidence="7">
    <location>
        <position position="13"/>
    </location>
    <ligand>
        <name>Ca(2+)</name>
        <dbReference type="ChEBI" id="CHEBI:29108"/>
    </ligand>
</feature>
<keyword evidence="7" id="KW-0479">Metal-binding</keyword>
<keyword evidence="3 9" id="KW-0812">Transmembrane</keyword>
<dbReference type="GO" id="GO:0046514">
    <property type="term" value="P:ceramide catabolic process"/>
    <property type="evidence" value="ECO:0007669"/>
    <property type="project" value="TreeGrafter"/>
</dbReference>
<dbReference type="PANTHER" id="PTHR46139">
    <property type="entry name" value="ALKALINE CERAMIDASE"/>
    <property type="match status" value="1"/>
</dbReference>
<comment type="cofactor">
    <cofactor evidence="8">
        <name>Zn(2+)</name>
        <dbReference type="ChEBI" id="CHEBI:29105"/>
    </cofactor>
</comment>
<dbReference type="AlphaFoldDB" id="A0A0N5AWZ9"/>
<evidence type="ECO:0000256" key="9">
    <source>
        <dbReference type="RuleBase" id="RU364079"/>
    </source>
</evidence>
<dbReference type="STRING" id="451379.A0A0N5AWZ9"/>